<keyword evidence="2" id="KW-1185">Reference proteome</keyword>
<dbReference type="AlphaFoldDB" id="A0AAD4TLT1"/>
<organism evidence="1 2">
    <name type="scientific">Papaver atlanticum</name>
    <dbReference type="NCBI Taxonomy" id="357466"/>
    <lineage>
        <taxon>Eukaryota</taxon>
        <taxon>Viridiplantae</taxon>
        <taxon>Streptophyta</taxon>
        <taxon>Embryophyta</taxon>
        <taxon>Tracheophyta</taxon>
        <taxon>Spermatophyta</taxon>
        <taxon>Magnoliopsida</taxon>
        <taxon>Ranunculales</taxon>
        <taxon>Papaveraceae</taxon>
        <taxon>Papaveroideae</taxon>
        <taxon>Papaver</taxon>
    </lineage>
</organism>
<protein>
    <submittedName>
        <fullName evidence="1">Uncharacterized protein</fullName>
    </submittedName>
</protein>
<evidence type="ECO:0000313" key="1">
    <source>
        <dbReference type="EMBL" id="KAI3960271.1"/>
    </source>
</evidence>
<evidence type="ECO:0000313" key="2">
    <source>
        <dbReference type="Proteomes" id="UP001202328"/>
    </source>
</evidence>
<accession>A0AAD4TLT1</accession>
<dbReference type="EMBL" id="JAJJMB010000948">
    <property type="protein sequence ID" value="KAI3960271.1"/>
    <property type="molecule type" value="Genomic_DNA"/>
</dbReference>
<dbReference type="Proteomes" id="UP001202328">
    <property type="component" value="Unassembled WGS sequence"/>
</dbReference>
<gene>
    <name evidence="1" type="ORF">MKW98_016995</name>
</gene>
<name>A0AAD4TLT1_9MAGN</name>
<comment type="caution">
    <text evidence="1">The sequence shown here is derived from an EMBL/GenBank/DDBJ whole genome shotgun (WGS) entry which is preliminary data.</text>
</comment>
<proteinExistence type="predicted"/>
<sequence length="68" mass="7800">MMLWIKLGHVKTYSEINLISSLISYPKNHVEIFRSPNLKQDKCKKSSLRILNITSSKYSAKAMFSGSH</sequence>
<reference evidence="1" key="1">
    <citation type="submission" date="2022-04" db="EMBL/GenBank/DDBJ databases">
        <title>A functionally conserved STORR gene fusion in Papaver species that diverged 16.8 million years ago.</title>
        <authorList>
            <person name="Catania T."/>
        </authorList>
    </citation>
    <scope>NUCLEOTIDE SEQUENCE</scope>
    <source>
        <strain evidence="1">S-188037</strain>
    </source>
</reference>